<evidence type="ECO:0000313" key="1">
    <source>
        <dbReference type="EMBL" id="EAE0770557.1"/>
    </source>
</evidence>
<dbReference type="Proteomes" id="UP000467247">
    <property type="component" value="Unassembled WGS sequence"/>
</dbReference>
<dbReference type="Proteomes" id="UP000840928">
    <property type="component" value="Unassembled WGS sequence"/>
</dbReference>
<organism evidence="4 9">
    <name type="scientific">Listeria monocytogenes</name>
    <dbReference type="NCBI Taxonomy" id="1639"/>
    <lineage>
        <taxon>Bacteria</taxon>
        <taxon>Bacillati</taxon>
        <taxon>Bacillota</taxon>
        <taxon>Bacilli</taxon>
        <taxon>Bacillales</taxon>
        <taxon>Listeriaceae</taxon>
        <taxon>Listeria</taxon>
    </lineage>
</organism>
<reference evidence="4 9" key="3">
    <citation type="submission" date="2020-01" db="EMBL/GenBank/DDBJ databases">
        <authorList>
            <consortium name="GenomeTrakr: Next Generation Sequencing Network for Food Pathogen Tracability"/>
        </authorList>
    </citation>
    <scope>NUCLEOTIDE SEQUENCE [LARGE SCALE GENOMIC DNA]</scope>
    <source>
        <strain evidence="1 8">CFSAN008016</strain>
        <strain evidence="4 9">FDA00015028</strain>
    </source>
</reference>
<dbReference type="RefSeq" id="WP_077441556.1">
    <property type="nucleotide sequence ID" value="NZ_CP025560.1"/>
</dbReference>
<name>A0A464NH28_LISMN</name>
<dbReference type="AlphaFoldDB" id="A0A464NH28"/>
<dbReference type="Pfam" id="PF15428">
    <property type="entry name" value="Imm26"/>
    <property type="match status" value="1"/>
</dbReference>
<dbReference type="EMBL" id="AANCZP010000015">
    <property type="protein sequence ID" value="EDN8270712.1"/>
    <property type="molecule type" value="Genomic_DNA"/>
</dbReference>
<reference evidence="2 10" key="2">
    <citation type="submission" date="2019-04" db="EMBL/GenBank/DDBJ databases">
        <authorList>
            <consortium name="GenomeTrakr network: Whole genome sequencing for foodborne pathogen traceback"/>
        </authorList>
    </citation>
    <scope>NUCLEOTIDE SEQUENCE [LARGE SCALE GENOMIC DNA]</scope>
    <source>
        <strain evidence="2 10">NRRL B-33244</strain>
    </source>
</reference>
<evidence type="ECO:0000313" key="9">
    <source>
        <dbReference type="Proteomes" id="UP000467247"/>
    </source>
</evidence>
<evidence type="ECO:0008006" key="11">
    <source>
        <dbReference type="Google" id="ProtNLM"/>
    </source>
</evidence>
<evidence type="ECO:0000313" key="10">
    <source>
        <dbReference type="Proteomes" id="UP000535556"/>
    </source>
</evidence>
<dbReference type="EMBL" id="AABDDO010000001">
    <property type="protein sequence ID" value="EAG6762159.1"/>
    <property type="molecule type" value="Genomic_DNA"/>
</dbReference>
<evidence type="ECO:0000313" key="2">
    <source>
        <dbReference type="EMBL" id="EAG6762159.1"/>
    </source>
</evidence>
<dbReference type="EMBL" id="AAAQJJ010000014">
    <property type="protein sequence ID" value="EAE0770557.1"/>
    <property type="molecule type" value="Genomic_DNA"/>
</dbReference>
<evidence type="ECO:0000313" key="4">
    <source>
        <dbReference type="EMBL" id="EDN8268267.1"/>
    </source>
</evidence>
<proteinExistence type="predicted"/>
<evidence type="ECO:0000313" key="7">
    <source>
        <dbReference type="EMBL" id="HAB9177246.1"/>
    </source>
</evidence>
<dbReference type="EMBL" id="DAAIRR010000001">
    <property type="protein sequence ID" value="HAB9174709.1"/>
    <property type="molecule type" value="Genomic_DNA"/>
</dbReference>
<evidence type="ECO:0000313" key="8">
    <source>
        <dbReference type="Proteomes" id="UP000388699"/>
    </source>
</evidence>
<comment type="caution">
    <text evidence="4">The sequence shown here is derived from an EMBL/GenBank/DDBJ whole genome shotgun (WGS) entry which is preliminary data.</text>
</comment>
<dbReference type="Proteomes" id="UP000388699">
    <property type="component" value="Unassembled WGS sequence"/>
</dbReference>
<dbReference type="InterPro" id="IPR029278">
    <property type="entry name" value="Imm26"/>
</dbReference>
<protein>
    <recommendedName>
        <fullName evidence="11">Immunity 26/phosphotriesterase HocA family protein</fullName>
    </recommendedName>
</protein>
<dbReference type="Proteomes" id="UP000535556">
    <property type="component" value="Unassembled WGS sequence"/>
</dbReference>
<dbReference type="EMBL" id="AANCZP010000001">
    <property type="protein sequence ID" value="EDN8268267.1"/>
    <property type="molecule type" value="Genomic_DNA"/>
</dbReference>
<gene>
    <name evidence="2" type="ORF">AF817_02840</name>
    <name evidence="3" type="ORF">AF817_16105</name>
    <name evidence="1" type="ORF">DG57_12020</name>
    <name evidence="4" type="ORF">GT011_02840</name>
    <name evidence="5" type="ORF">GT011_15330</name>
    <name evidence="6" type="ORF">GYU24_03225</name>
    <name evidence="7" type="ORF">GYU24_16200</name>
</gene>
<evidence type="ECO:0000313" key="6">
    <source>
        <dbReference type="EMBL" id="HAB9174709.1"/>
    </source>
</evidence>
<reference evidence="6" key="4">
    <citation type="submission" date="2020-01" db="EMBL/GenBank/DDBJ databases">
        <authorList>
            <consortium name="NCBI Pathogen Detection Project"/>
        </authorList>
    </citation>
    <scope>NUCLEOTIDE SEQUENCE</scope>
    <source>
        <strain evidence="6">CFIAFB20160038</strain>
    </source>
</reference>
<dbReference type="EMBL" id="DAAIRR010000013">
    <property type="protein sequence ID" value="HAB9177246.1"/>
    <property type="molecule type" value="Genomic_DNA"/>
</dbReference>
<evidence type="ECO:0000313" key="3">
    <source>
        <dbReference type="EMBL" id="EAG6764729.1"/>
    </source>
</evidence>
<reference evidence="6" key="1">
    <citation type="journal article" date="2018" name="Genome Biol.">
        <title>SKESA: strategic k-mer extension for scrupulous assemblies.</title>
        <authorList>
            <person name="Souvorov A."/>
            <person name="Agarwala R."/>
            <person name="Lipman D.J."/>
        </authorList>
    </citation>
    <scope>NUCLEOTIDE SEQUENCE [LARGE SCALE GENOMIC DNA]</scope>
    <source>
        <strain evidence="6">CFIAFB20160038</strain>
    </source>
</reference>
<sequence>MMINNEIREVIGLHPIFENDQKLTVENAEVIIRNHVLIKLILDQADCYKEIDYNIELTDTNELVGRKNAKPKALTLKAILKAKTKELRLKINKISNRIELKLGVQHFENIYFEKGMVFTKENVQEIIAAHYGSDWLSTLTKAKLKVKTRQTIQQGSIFSYPIGNEYGFGLVIGCFQMFRKQKIMPQDSSHYLNLMMGVPLVIRSFNYTSKQNTVDLPLLKKKQLLNPEFIMDDLVLRGDFPIIGRVVLEEADILFPMNFSFNGVSTTYAGYQAIGEPDRDIIKKYEEEITIRFDWGFGSKTMTAKEFLKRRSGKESFLSYSGLGMTPIAGYSKKLISPKTIFTPEELKQIYEVLDIDGEISFDDFNEKHNGILAQNMLSIDGK</sequence>
<evidence type="ECO:0000313" key="5">
    <source>
        <dbReference type="EMBL" id="EDN8270712.1"/>
    </source>
</evidence>
<dbReference type="EMBL" id="AABDDO010000022">
    <property type="protein sequence ID" value="EAG6764729.1"/>
    <property type="molecule type" value="Genomic_DNA"/>
</dbReference>
<accession>A0A464NH28</accession>